<keyword evidence="3" id="KW-1185">Reference proteome</keyword>
<feature type="compositionally biased region" description="Polar residues" evidence="1">
    <location>
        <begin position="9"/>
        <end position="27"/>
    </location>
</feature>
<evidence type="ECO:0000313" key="2">
    <source>
        <dbReference type="EMBL" id="KAK3732572.1"/>
    </source>
</evidence>
<evidence type="ECO:0000313" key="3">
    <source>
        <dbReference type="Proteomes" id="UP001283361"/>
    </source>
</evidence>
<dbReference type="EMBL" id="JAWDGP010006953">
    <property type="protein sequence ID" value="KAK3732572.1"/>
    <property type="molecule type" value="Genomic_DNA"/>
</dbReference>
<name>A0AAE0Y4S7_9GAST</name>
<accession>A0AAE0Y4S7</accession>
<gene>
    <name evidence="2" type="ORF">RRG08_062775</name>
</gene>
<organism evidence="2 3">
    <name type="scientific">Elysia crispata</name>
    <name type="common">lettuce slug</name>
    <dbReference type="NCBI Taxonomy" id="231223"/>
    <lineage>
        <taxon>Eukaryota</taxon>
        <taxon>Metazoa</taxon>
        <taxon>Spiralia</taxon>
        <taxon>Lophotrochozoa</taxon>
        <taxon>Mollusca</taxon>
        <taxon>Gastropoda</taxon>
        <taxon>Heterobranchia</taxon>
        <taxon>Euthyneura</taxon>
        <taxon>Panpulmonata</taxon>
        <taxon>Sacoglossa</taxon>
        <taxon>Placobranchoidea</taxon>
        <taxon>Plakobranchidae</taxon>
        <taxon>Elysia</taxon>
    </lineage>
</organism>
<feature type="region of interest" description="Disordered" evidence="1">
    <location>
        <begin position="1"/>
        <end position="27"/>
    </location>
</feature>
<evidence type="ECO:0000256" key="1">
    <source>
        <dbReference type="SAM" id="MobiDB-lite"/>
    </source>
</evidence>
<proteinExistence type="predicted"/>
<sequence>MRQEKRKANSNGDKTPTMPQLRDSMTPSPHNFLLVRTSTTLINLSYNTSPKLRQRSTNDARKAWSCRRFDELPREVASHWATDLKFFLVQVQPCNFSECDQSGQVIAWTTLCVLYLKKDDVCEYKFKATLEAE</sequence>
<protein>
    <submittedName>
        <fullName evidence="2">Uncharacterized protein</fullName>
    </submittedName>
</protein>
<dbReference type="AlphaFoldDB" id="A0AAE0Y4S7"/>
<dbReference type="Proteomes" id="UP001283361">
    <property type="component" value="Unassembled WGS sequence"/>
</dbReference>
<reference evidence="2" key="1">
    <citation type="journal article" date="2023" name="G3 (Bethesda)">
        <title>A reference genome for the long-term kleptoplast-retaining sea slug Elysia crispata morphotype clarki.</title>
        <authorList>
            <person name="Eastman K.E."/>
            <person name="Pendleton A.L."/>
            <person name="Shaikh M.A."/>
            <person name="Suttiyut T."/>
            <person name="Ogas R."/>
            <person name="Tomko P."/>
            <person name="Gavelis G."/>
            <person name="Widhalm J.R."/>
            <person name="Wisecaver J.H."/>
        </authorList>
    </citation>
    <scope>NUCLEOTIDE SEQUENCE</scope>
    <source>
        <strain evidence="2">ECLA1</strain>
    </source>
</reference>
<comment type="caution">
    <text evidence="2">The sequence shown here is derived from an EMBL/GenBank/DDBJ whole genome shotgun (WGS) entry which is preliminary data.</text>
</comment>